<dbReference type="CDD" id="cd02440">
    <property type="entry name" value="AdoMet_MTases"/>
    <property type="match status" value="1"/>
</dbReference>
<dbReference type="OrthoDB" id="9811915at2"/>
<protein>
    <submittedName>
        <fullName evidence="2">CheR-type MCP methyltransferase</fullName>
    </submittedName>
</protein>
<dbReference type="AlphaFoldDB" id="A0A368XF83"/>
<keyword evidence="2" id="KW-0808">Transferase</keyword>
<feature type="domain" description="Methyltransferase" evidence="1">
    <location>
        <begin position="288"/>
        <end position="401"/>
    </location>
</feature>
<proteinExistence type="predicted"/>
<organism evidence="2 3">
    <name type="scientific">Pseudorhodoferax soli</name>
    <dbReference type="NCBI Taxonomy" id="545864"/>
    <lineage>
        <taxon>Bacteria</taxon>
        <taxon>Pseudomonadati</taxon>
        <taxon>Pseudomonadota</taxon>
        <taxon>Betaproteobacteria</taxon>
        <taxon>Burkholderiales</taxon>
        <taxon>Comamonadaceae</taxon>
    </lineage>
</organism>
<reference evidence="2 3" key="1">
    <citation type="submission" date="2018-07" db="EMBL/GenBank/DDBJ databases">
        <title>Genomic Encyclopedia of Type Strains, Phase IV (KMG-IV): sequencing the most valuable type-strain genomes for metagenomic binning, comparative biology and taxonomic classification.</title>
        <authorList>
            <person name="Goeker M."/>
        </authorList>
    </citation>
    <scope>NUCLEOTIDE SEQUENCE [LARGE SCALE GENOMIC DNA]</scope>
    <source>
        <strain evidence="2 3">DSM 21634</strain>
    </source>
</reference>
<keyword evidence="2" id="KW-0489">Methyltransferase</keyword>
<dbReference type="InterPro" id="IPR029063">
    <property type="entry name" value="SAM-dependent_MTases_sf"/>
</dbReference>
<dbReference type="GO" id="GO:0032259">
    <property type="term" value="P:methylation"/>
    <property type="evidence" value="ECO:0007669"/>
    <property type="project" value="UniProtKB-KW"/>
</dbReference>
<dbReference type="RefSeq" id="WP_114471778.1">
    <property type="nucleotide sequence ID" value="NZ_QPJK01000012.1"/>
</dbReference>
<name>A0A368XF83_9BURK</name>
<accession>A0A368XF83</accession>
<dbReference type="GO" id="GO:0008168">
    <property type="term" value="F:methyltransferase activity"/>
    <property type="evidence" value="ECO:0007669"/>
    <property type="project" value="UniProtKB-KW"/>
</dbReference>
<evidence type="ECO:0000313" key="3">
    <source>
        <dbReference type="Proteomes" id="UP000252884"/>
    </source>
</evidence>
<dbReference type="Pfam" id="PF13649">
    <property type="entry name" value="Methyltransf_25"/>
    <property type="match status" value="1"/>
</dbReference>
<sequence>MLSPRAIDAVITFRNSQGEVVRGVLTNHQRRSLVMEIYNPYSIVQVSEVLSELTVRAGERPVYRGKAVVVSLLNTGLMAVVSVTLIDEWDELAVLGHDPASFSQQARAFVDEWNQRFHIGESYQVAVSELRAYLSDVSRWVDQADMSATLPKDAEGKLRKDVFFEIAEPLMLRTRDYFDRLEEVASAVPAPLQTSHRSFAQTAIHPLILRAPFVYRTFAKPLGYAGDYQMVNQMLQDPRDGASTYFQIINTFFLNAPVATAHRNRIDILVDSLSSLTERPGNEGPVRILNVGCGPAVEIQRLIAQHPSPERFIFTLMDFSEETLAYTRSMIDQACARRGVRVEVEFVHESVHNLLKRSSGARQLPETPFDFVYCAGLFDYLSDKVCNRLLEYFVARTRPQGEVLVTNVHERNPDRNVMEHVLEWHLIYRDEAGMRAVAPERSSVEQLWTDPTGVNVFMRLAALPASAH</sequence>
<dbReference type="EMBL" id="QPJK01000012">
    <property type="protein sequence ID" value="RCW65688.1"/>
    <property type="molecule type" value="Genomic_DNA"/>
</dbReference>
<comment type="caution">
    <text evidence="2">The sequence shown here is derived from an EMBL/GenBank/DDBJ whole genome shotgun (WGS) entry which is preliminary data.</text>
</comment>
<gene>
    <name evidence="2" type="ORF">DES41_112139</name>
</gene>
<dbReference type="Gene3D" id="3.40.50.150">
    <property type="entry name" value="Vaccinia Virus protein VP39"/>
    <property type="match status" value="1"/>
</dbReference>
<dbReference type="InterPro" id="IPR041698">
    <property type="entry name" value="Methyltransf_25"/>
</dbReference>
<dbReference type="Proteomes" id="UP000252884">
    <property type="component" value="Unassembled WGS sequence"/>
</dbReference>
<dbReference type="SUPFAM" id="SSF53335">
    <property type="entry name" value="S-adenosyl-L-methionine-dependent methyltransferases"/>
    <property type="match status" value="1"/>
</dbReference>
<keyword evidence="3" id="KW-1185">Reference proteome</keyword>
<evidence type="ECO:0000259" key="1">
    <source>
        <dbReference type="Pfam" id="PF13649"/>
    </source>
</evidence>
<evidence type="ECO:0000313" key="2">
    <source>
        <dbReference type="EMBL" id="RCW65688.1"/>
    </source>
</evidence>